<name>A0A9Q0L5G8_ANAIG</name>
<accession>A0A9Q0L5G8</accession>
<organism evidence="1 2">
    <name type="scientific">Anaeramoeba ignava</name>
    <name type="common">Anaerobic marine amoeba</name>
    <dbReference type="NCBI Taxonomy" id="1746090"/>
    <lineage>
        <taxon>Eukaryota</taxon>
        <taxon>Metamonada</taxon>
        <taxon>Anaeramoebidae</taxon>
        <taxon>Anaeramoeba</taxon>
    </lineage>
</organism>
<dbReference type="EMBL" id="JAPDFW010000147">
    <property type="protein sequence ID" value="KAJ5066316.1"/>
    <property type="molecule type" value="Genomic_DNA"/>
</dbReference>
<sequence>MLHIFIFPQSIKKCGHSSRLTFKLTKTKEKKDSIKYHGIYFASFGKFIKNEQLKIYGFYTKKQKMNKKNLLYLNENENENENFFYFFIQNPKKIHQPNSFLLNFIKAIHKFELLENFQNDSQQKKENAFWEGITSFIKYIFSLIKSNKLNFSIEQFFKSLIQDKKLEMDIRSDFLISSLCLSKQFTLQSNQNTNYLLKFINQTKNLFKKEEIKFKIDIHFLIYQSSNQDTKSNTGPINLIHNLLIYHISQHALLFFPSYSNEITKEFLDNFLQKNQNYKNFFEQICQLIFQYNDQTQLNFKLWNFFNPEFHKMGKDLQVELYEYLKKKQNLSSHLRFNNFQDFLSKIISKFQSENLNQCYDYWKEFYQNFNTFDNENSYNDNDHKILLSLIQKTPRNKSYSNKKREPLQKEKFKIKKKNYSIEDQICENIKNQRFFQNQTDKICLETINSKIHLLIKDSPEFLSKFISEFTQDKCKSFIQNKNVKISSNQNQPKQILEEYFSDMELLQKIPQELISSDHNLSSNLQNYLSNIQNYFKHKIDFNKISFLKFSKLMENQKFYQKIWKLFSSESFKIAQQKLQHLLIYKTICQEFATLTCLNENVISSLENILYQFQKIELSQFKTLFPKFNQEINTRIQIMRSLEIKQSNEKEEIQKNISNVIDEFETSNKIFENAIRFFQQLANELNQSINFFQITSQKFQEQNPNMKKLFIKINEINEEIKLSIENFEQYNTINQSIKESIEKIAKFGKINKEIGENIQFVIKNFQKSGEIEKIMQENNKIEISFKKMNQIKKEINKTKSITKVEQSIQDLGIDLNFFSKIYHLKNWDIFRIYIWEKANNYLKQRQKQKASLQEFQDILVQVIKEFLKYFQLLFSEEQLDSIFNGLSLKNNQNEENIIQNSFQNNENQNQNQNIIQNSFQNNQNQNEENIIQNSFQNNENQNQENIIQNSFQLIRSFYPNLNFDQFKSLKSSFQKILENSNLNNFSELYNFFDKIKTKEFENIKDEFKLIQETIQQRKIEIEIEFEFEIENQNKFNQIFEQYGNSIEETKFFFYKLENEIEVYEIITTLYFGYCKHFPLKENVLICDFNQTKKSDIEKFINIYKFYNKLFYLNQNQNQKYLFSIIHSQRLSKKCSKFLLQELEKINYEKEICFPLIIFFYEKYWKF</sequence>
<keyword evidence="2" id="KW-1185">Reference proteome</keyword>
<proteinExistence type="predicted"/>
<comment type="caution">
    <text evidence="1">The sequence shown here is derived from an EMBL/GenBank/DDBJ whole genome shotgun (WGS) entry which is preliminary data.</text>
</comment>
<dbReference type="Proteomes" id="UP001149090">
    <property type="component" value="Unassembled WGS sequence"/>
</dbReference>
<protein>
    <submittedName>
        <fullName evidence="1">Uncharacterized protein</fullName>
    </submittedName>
</protein>
<gene>
    <name evidence="1" type="ORF">M0811_03650</name>
</gene>
<dbReference type="AlphaFoldDB" id="A0A9Q0L5G8"/>
<reference evidence="1" key="1">
    <citation type="submission" date="2022-10" db="EMBL/GenBank/DDBJ databases">
        <title>Novel sulphate-reducing endosymbionts in the free-living metamonad Anaeramoeba.</title>
        <authorList>
            <person name="Jerlstrom-Hultqvist J."/>
            <person name="Cepicka I."/>
            <person name="Gallot-Lavallee L."/>
            <person name="Salas-Leiva D."/>
            <person name="Curtis B.A."/>
            <person name="Zahonova K."/>
            <person name="Pipaliya S."/>
            <person name="Dacks J."/>
            <person name="Roger A.J."/>
        </authorList>
    </citation>
    <scope>NUCLEOTIDE SEQUENCE</scope>
    <source>
        <strain evidence="1">BMAN</strain>
    </source>
</reference>
<evidence type="ECO:0000313" key="2">
    <source>
        <dbReference type="Proteomes" id="UP001149090"/>
    </source>
</evidence>
<evidence type="ECO:0000313" key="1">
    <source>
        <dbReference type="EMBL" id="KAJ5066316.1"/>
    </source>
</evidence>